<dbReference type="InterPro" id="IPR053905">
    <property type="entry name" value="EF-G-like_DII"/>
</dbReference>
<evidence type="ECO:0000313" key="10">
    <source>
        <dbReference type="EMBL" id="VAX35051.1"/>
    </source>
</evidence>
<dbReference type="InterPro" id="IPR000178">
    <property type="entry name" value="TF_IF2_bacterial-like"/>
</dbReference>
<dbReference type="GO" id="GO:0003743">
    <property type="term" value="F:translation initiation factor activity"/>
    <property type="evidence" value="ECO:0007669"/>
    <property type="project" value="UniProtKB-KW"/>
</dbReference>
<evidence type="ECO:0000256" key="7">
    <source>
        <dbReference type="ARBA" id="ARBA00023134"/>
    </source>
</evidence>
<dbReference type="PANTHER" id="PTHR43381:SF5">
    <property type="entry name" value="TR-TYPE G DOMAIN-CONTAINING PROTEIN"/>
    <property type="match status" value="1"/>
</dbReference>
<protein>
    <submittedName>
        <fullName evidence="10">Translation initiation factor 2</fullName>
    </submittedName>
</protein>
<dbReference type="Pfam" id="PF11987">
    <property type="entry name" value="IF-2"/>
    <property type="match status" value="1"/>
</dbReference>
<dbReference type="GO" id="GO:0005829">
    <property type="term" value="C:cytosol"/>
    <property type="evidence" value="ECO:0007669"/>
    <property type="project" value="TreeGrafter"/>
</dbReference>
<dbReference type="SUPFAM" id="SSF52540">
    <property type="entry name" value="P-loop containing nucleoside triphosphate hydrolases"/>
    <property type="match status" value="1"/>
</dbReference>
<dbReference type="FunFam" id="3.40.50.300:FF:000019">
    <property type="entry name" value="Translation initiation factor IF-2"/>
    <property type="match status" value="1"/>
</dbReference>
<organism evidence="10">
    <name type="scientific">hydrothermal vent metagenome</name>
    <dbReference type="NCBI Taxonomy" id="652676"/>
    <lineage>
        <taxon>unclassified sequences</taxon>
        <taxon>metagenomes</taxon>
        <taxon>ecological metagenomes</taxon>
    </lineage>
</organism>
<dbReference type="CDD" id="cd01887">
    <property type="entry name" value="IF2_eIF5B"/>
    <property type="match status" value="1"/>
</dbReference>
<evidence type="ECO:0000259" key="9">
    <source>
        <dbReference type="PROSITE" id="PS51722"/>
    </source>
</evidence>
<dbReference type="PROSITE" id="PS01176">
    <property type="entry name" value="IF2"/>
    <property type="match status" value="1"/>
</dbReference>
<dbReference type="PANTHER" id="PTHR43381">
    <property type="entry name" value="TRANSLATION INITIATION FACTOR IF-2-RELATED"/>
    <property type="match status" value="1"/>
</dbReference>
<dbReference type="GO" id="GO:0005525">
    <property type="term" value="F:GTP binding"/>
    <property type="evidence" value="ECO:0007669"/>
    <property type="project" value="UniProtKB-KW"/>
</dbReference>
<feature type="domain" description="Tr-type G" evidence="9">
    <location>
        <begin position="287"/>
        <end position="456"/>
    </location>
</feature>
<feature type="compositionally biased region" description="Basic and acidic residues" evidence="8">
    <location>
        <begin position="86"/>
        <end position="120"/>
    </location>
</feature>
<dbReference type="FunFam" id="3.40.50.10050:FF:000001">
    <property type="entry name" value="Translation initiation factor IF-2"/>
    <property type="match status" value="1"/>
</dbReference>
<gene>
    <name evidence="10" type="ORF">MNBD_UNCLBAC01-192</name>
</gene>
<evidence type="ECO:0000256" key="1">
    <source>
        <dbReference type="ARBA" id="ARBA00004496"/>
    </source>
</evidence>
<dbReference type="InterPro" id="IPR036925">
    <property type="entry name" value="TIF_IF2_dom3_sf"/>
</dbReference>
<keyword evidence="6" id="KW-0648">Protein biosynthesis</keyword>
<dbReference type="FunFam" id="2.40.30.10:FF:000008">
    <property type="entry name" value="Translation initiation factor IF-2"/>
    <property type="match status" value="1"/>
</dbReference>
<dbReference type="Gene3D" id="2.40.30.10">
    <property type="entry name" value="Translation factors"/>
    <property type="match status" value="2"/>
</dbReference>
<dbReference type="Pfam" id="PF00009">
    <property type="entry name" value="GTP_EFTU"/>
    <property type="match status" value="1"/>
</dbReference>
<dbReference type="NCBIfam" id="TIGR00487">
    <property type="entry name" value="IF-2"/>
    <property type="match status" value="1"/>
</dbReference>
<dbReference type="InterPro" id="IPR005225">
    <property type="entry name" value="Small_GTP-bd"/>
</dbReference>
<dbReference type="Pfam" id="PF03144">
    <property type="entry name" value="GTP_EFTU_D2"/>
    <property type="match status" value="1"/>
</dbReference>
<dbReference type="InterPro" id="IPR009000">
    <property type="entry name" value="Transl_B-barrel_sf"/>
</dbReference>
<evidence type="ECO:0000256" key="5">
    <source>
        <dbReference type="ARBA" id="ARBA00022741"/>
    </source>
</evidence>
<dbReference type="NCBIfam" id="TIGR00231">
    <property type="entry name" value="small_GTP"/>
    <property type="match status" value="1"/>
</dbReference>
<keyword evidence="7" id="KW-0342">GTP-binding</keyword>
<evidence type="ECO:0000256" key="8">
    <source>
        <dbReference type="SAM" id="MobiDB-lite"/>
    </source>
</evidence>
<dbReference type="Gene3D" id="3.40.50.300">
    <property type="entry name" value="P-loop containing nucleotide triphosphate hydrolases"/>
    <property type="match status" value="1"/>
</dbReference>
<dbReference type="CDD" id="cd03702">
    <property type="entry name" value="IF2_mtIF2_II"/>
    <property type="match status" value="1"/>
</dbReference>
<dbReference type="InterPro" id="IPR000795">
    <property type="entry name" value="T_Tr_GTP-bd_dom"/>
</dbReference>
<dbReference type="EMBL" id="UOGJ01000026">
    <property type="protein sequence ID" value="VAX35051.1"/>
    <property type="molecule type" value="Genomic_DNA"/>
</dbReference>
<comment type="similarity">
    <text evidence="2">Belongs to the TRAFAC class translation factor GTPase superfamily. Classic translation factor GTPase family. IF-2 subfamily.</text>
</comment>
<dbReference type="Pfam" id="PF22042">
    <property type="entry name" value="EF-G_D2"/>
    <property type="match status" value="1"/>
</dbReference>
<dbReference type="InterPro" id="IPR044145">
    <property type="entry name" value="IF2_II"/>
</dbReference>
<keyword evidence="3" id="KW-0963">Cytoplasm</keyword>
<evidence type="ECO:0000256" key="6">
    <source>
        <dbReference type="ARBA" id="ARBA00022917"/>
    </source>
</evidence>
<sequence length="787" mass="86795">MNVTQLAEELNTTEKFILETLKSLKLKAKGESQELNVVVASVVKGHIVKKGTPPPRKALVKREAADPKEEVKKTVKKTVKKGVKKKVADNKEEDKGDKKEETKEVVVKNKKTDKSVKAKKIDEKSVEAIKEEPQKKVLPKVKPKISNAPVITLKPLARKKRKSMMGSRDKGKDNTSSNKPSSDDLPSEKAPTFEERLERDESLPNMEIDLPITVKDLSLKLQQKPSIVMTKLMKLGLMCHINQSLAEDVVERLTREFGFNLAKIRTQEEQLIDGHKQEDEDPALLSERAPVVTFMGHVDHGKTTLLDKIRQSKVADGEHGGITQHMSAYSVEIPKGRITFLDTPGHAAFTAMRARGAHITDLIVLVVAADEGIMPQTREAIDHARAADVPIVVALNKMDRPNADADRVKQQLAEVDLASEDWGGKTVVAPVSAMTGEGLDDFLELICLEAEMLELKANAEKKASGLIVEAHLSQGRGAVTTVIVQAGTLKEGDIVVVGPHYGKVKAMYDDHHRLVKGAGPSMPIELIGLSDVPEAGEPFYVVEDEKQARDITFKRQEDLKDEKLGALQKVTLENLYDHLAEGSVKELNVIIKADAQGSLEALKDSLEKIPSDKVRIKFIHLGVGDVNASDVVLALASKAIIIAFHVGTGPRAKEELKKTPVDIREYRIIYDAVADMHSALEGMLEAKTKKNFLSRIEIRQVFKLSKQGVVAGCYVEKGKVHRKANIDIVRNDDIVFTGIISSLKRFKDDVKEVTEGMECGITINGFDKIQSGDVIEAYDLESIVQRL</sequence>
<comment type="subcellular location">
    <subcellularLocation>
        <location evidence="1">Cytoplasm</location>
    </subcellularLocation>
</comment>
<dbReference type="SUPFAM" id="SSF52156">
    <property type="entry name" value="Initiation factor IF2/eIF5b, domain 3"/>
    <property type="match status" value="1"/>
</dbReference>
<dbReference type="Pfam" id="PF04760">
    <property type="entry name" value="IF2_N"/>
    <property type="match status" value="1"/>
</dbReference>
<dbReference type="AlphaFoldDB" id="A0A3B1D8B9"/>
<dbReference type="FunFam" id="2.40.30.10:FF:000007">
    <property type="entry name" value="Translation initiation factor IF-2"/>
    <property type="match status" value="1"/>
</dbReference>
<feature type="region of interest" description="Disordered" evidence="8">
    <location>
        <begin position="80"/>
        <end position="120"/>
    </location>
</feature>
<dbReference type="InterPro" id="IPR004161">
    <property type="entry name" value="EFTu-like_2"/>
</dbReference>
<feature type="region of interest" description="Disordered" evidence="8">
    <location>
        <begin position="152"/>
        <end position="199"/>
    </location>
</feature>
<evidence type="ECO:0000256" key="2">
    <source>
        <dbReference type="ARBA" id="ARBA00007733"/>
    </source>
</evidence>
<name>A0A3B1D8B9_9ZZZZ</name>
<dbReference type="SUPFAM" id="SSF50447">
    <property type="entry name" value="Translation proteins"/>
    <property type="match status" value="2"/>
</dbReference>
<dbReference type="InterPro" id="IPR006847">
    <property type="entry name" value="IF2_N"/>
</dbReference>
<evidence type="ECO:0000256" key="3">
    <source>
        <dbReference type="ARBA" id="ARBA00022490"/>
    </source>
</evidence>
<keyword evidence="4 10" id="KW-0396">Initiation factor</keyword>
<proteinExistence type="inferred from homology"/>
<dbReference type="GO" id="GO:0003924">
    <property type="term" value="F:GTPase activity"/>
    <property type="evidence" value="ECO:0007669"/>
    <property type="project" value="InterPro"/>
</dbReference>
<dbReference type="InterPro" id="IPR015760">
    <property type="entry name" value="TIF_IF2"/>
</dbReference>
<dbReference type="InterPro" id="IPR027417">
    <property type="entry name" value="P-loop_NTPase"/>
</dbReference>
<accession>A0A3B1D8B9</accession>
<keyword evidence="5" id="KW-0547">Nucleotide-binding</keyword>
<dbReference type="InterPro" id="IPR023115">
    <property type="entry name" value="TIF_IF2_dom3"/>
</dbReference>
<dbReference type="HAMAP" id="MF_00100_B">
    <property type="entry name" value="IF_2_B"/>
    <property type="match status" value="1"/>
</dbReference>
<reference evidence="10" key="1">
    <citation type="submission" date="2018-06" db="EMBL/GenBank/DDBJ databases">
        <authorList>
            <person name="Zhirakovskaya E."/>
        </authorList>
    </citation>
    <scope>NUCLEOTIDE SEQUENCE</scope>
</reference>
<dbReference type="Gene3D" id="3.40.50.10050">
    <property type="entry name" value="Translation initiation factor IF- 2, domain 3"/>
    <property type="match status" value="1"/>
</dbReference>
<evidence type="ECO:0000256" key="4">
    <source>
        <dbReference type="ARBA" id="ARBA00022540"/>
    </source>
</evidence>
<dbReference type="PROSITE" id="PS51722">
    <property type="entry name" value="G_TR_2"/>
    <property type="match status" value="1"/>
</dbReference>
<dbReference type="CDD" id="cd03692">
    <property type="entry name" value="mtIF2_IVc"/>
    <property type="match status" value="1"/>
</dbReference>